<dbReference type="EMBL" id="ML978070">
    <property type="protein sequence ID" value="KAF2014490.1"/>
    <property type="molecule type" value="Genomic_DNA"/>
</dbReference>
<evidence type="ECO:0000256" key="7">
    <source>
        <dbReference type="ARBA" id="ARBA00023288"/>
    </source>
</evidence>
<dbReference type="OrthoDB" id="331948at2759"/>
<evidence type="ECO:0000256" key="3">
    <source>
        <dbReference type="ARBA" id="ARBA00022692"/>
    </source>
</evidence>
<keyword evidence="3 11" id="KW-0812">Transmembrane</keyword>
<comment type="catalytic activity">
    <reaction evidence="10 11">
        <text>L-cysteinyl-[protein] + hexadecanoyl-CoA = S-hexadecanoyl-L-cysteinyl-[protein] + CoA</text>
        <dbReference type="Rhea" id="RHEA:36683"/>
        <dbReference type="Rhea" id="RHEA-COMP:10131"/>
        <dbReference type="Rhea" id="RHEA-COMP:11032"/>
        <dbReference type="ChEBI" id="CHEBI:29950"/>
        <dbReference type="ChEBI" id="CHEBI:57287"/>
        <dbReference type="ChEBI" id="CHEBI:57379"/>
        <dbReference type="ChEBI" id="CHEBI:74151"/>
        <dbReference type="EC" id="2.3.1.225"/>
    </reaction>
</comment>
<evidence type="ECO:0000256" key="6">
    <source>
        <dbReference type="ARBA" id="ARBA00023139"/>
    </source>
</evidence>
<evidence type="ECO:0000256" key="11">
    <source>
        <dbReference type="RuleBase" id="RU079119"/>
    </source>
</evidence>
<keyword evidence="7" id="KW-0449">Lipoprotein</keyword>
<organism evidence="13 14">
    <name type="scientific">Aaosphaeria arxii CBS 175.79</name>
    <dbReference type="NCBI Taxonomy" id="1450172"/>
    <lineage>
        <taxon>Eukaryota</taxon>
        <taxon>Fungi</taxon>
        <taxon>Dikarya</taxon>
        <taxon>Ascomycota</taxon>
        <taxon>Pezizomycotina</taxon>
        <taxon>Dothideomycetes</taxon>
        <taxon>Pleosporomycetidae</taxon>
        <taxon>Pleosporales</taxon>
        <taxon>Pleosporales incertae sedis</taxon>
        <taxon>Aaosphaeria</taxon>
    </lineage>
</organism>
<dbReference type="RefSeq" id="XP_033382829.1">
    <property type="nucleotide sequence ID" value="XM_033521995.1"/>
</dbReference>
<evidence type="ECO:0000256" key="8">
    <source>
        <dbReference type="ARBA" id="ARBA00023315"/>
    </source>
</evidence>
<keyword evidence="4 11" id="KW-1133">Transmembrane helix</keyword>
<evidence type="ECO:0000256" key="9">
    <source>
        <dbReference type="ARBA" id="ARBA00038298"/>
    </source>
</evidence>
<feature type="transmembrane region" description="Helical" evidence="11">
    <location>
        <begin position="210"/>
        <end position="236"/>
    </location>
</feature>
<dbReference type="GO" id="GO:0006612">
    <property type="term" value="P:protein targeting to membrane"/>
    <property type="evidence" value="ECO:0007669"/>
    <property type="project" value="TreeGrafter"/>
</dbReference>
<keyword evidence="6" id="KW-0564">Palmitate</keyword>
<keyword evidence="8 11" id="KW-0012">Acyltransferase</keyword>
<dbReference type="PROSITE" id="PS50216">
    <property type="entry name" value="DHHC"/>
    <property type="match status" value="1"/>
</dbReference>
<dbReference type="GeneID" id="54279392"/>
<proteinExistence type="inferred from homology"/>
<keyword evidence="2 11" id="KW-0808">Transferase</keyword>
<evidence type="ECO:0000256" key="10">
    <source>
        <dbReference type="ARBA" id="ARBA00048048"/>
    </source>
</evidence>
<dbReference type="GO" id="GO:0005783">
    <property type="term" value="C:endoplasmic reticulum"/>
    <property type="evidence" value="ECO:0007669"/>
    <property type="project" value="TreeGrafter"/>
</dbReference>
<evidence type="ECO:0000313" key="13">
    <source>
        <dbReference type="EMBL" id="KAF2014490.1"/>
    </source>
</evidence>
<feature type="transmembrane region" description="Helical" evidence="11">
    <location>
        <begin position="67"/>
        <end position="88"/>
    </location>
</feature>
<evidence type="ECO:0000256" key="1">
    <source>
        <dbReference type="ARBA" id="ARBA00004141"/>
    </source>
</evidence>
<evidence type="ECO:0000259" key="12">
    <source>
        <dbReference type="Pfam" id="PF01529"/>
    </source>
</evidence>
<name>A0A6A5XP38_9PLEO</name>
<dbReference type="PANTHER" id="PTHR22883:SF23">
    <property type="entry name" value="PALMITOYLTRANSFERASE ZDHHC6"/>
    <property type="match status" value="1"/>
</dbReference>
<comment type="subcellular location">
    <subcellularLocation>
        <location evidence="1">Membrane</location>
        <topology evidence="1">Multi-pass membrane protein</topology>
    </subcellularLocation>
</comment>
<protein>
    <recommendedName>
        <fullName evidence="11">Palmitoyltransferase</fullName>
        <ecNumber evidence="11">2.3.1.225</ecNumber>
    </recommendedName>
</protein>
<feature type="transmembrane region" description="Helical" evidence="11">
    <location>
        <begin position="21"/>
        <end position="47"/>
    </location>
</feature>
<evidence type="ECO:0000313" key="14">
    <source>
        <dbReference type="Proteomes" id="UP000799778"/>
    </source>
</evidence>
<feature type="domain" description="Palmitoyltransferase DHHC" evidence="12">
    <location>
        <begin position="131"/>
        <end position="247"/>
    </location>
</feature>
<evidence type="ECO:0000256" key="5">
    <source>
        <dbReference type="ARBA" id="ARBA00023136"/>
    </source>
</evidence>
<sequence>MAISEERQNAMDKKANQIMSVVLPLVEAAGMGLATYVVVYRICLNALIQPIPKYTNHGFEPRRATGIGLLVVYLLLLVVFCITFLRLLQVIWTNPGVTPLGEPSSEKSTASTKHYDRLDAYICDYQGWPLWCDKCHSFKPDRTHHSKQLGRCVRRMDHYCPYAGGIISETTHKFFVQFLFYGFLYTGFTLIVVAYFLAERHRVLHSAPGTWVVAVALAGLFFLFTFGMFATTFYNLSINQTTVEVMQRDFVHQVALRGGNLNPPNTTSDQSVVLCEVSRSPTRSYIVVQTELGTGLWDLGPLANIRSIMGDSLIEWFVPLRMSPCLHHRDHSGEFPWGRKVVRLMEEHGAGTSYRRTRRRSGGAHAA</sequence>
<dbReference type="Pfam" id="PF01529">
    <property type="entry name" value="DHHC"/>
    <property type="match status" value="1"/>
</dbReference>
<dbReference type="Proteomes" id="UP000799778">
    <property type="component" value="Unassembled WGS sequence"/>
</dbReference>
<dbReference type="AlphaFoldDB" id="A0A6A5XP38"/>
<dbReference type="InterPro" id="IPR039859">
    <property type="entry name" value="PFA4/ZDH16/20/ERF2-like"/>
</dbReference>
<keyword evidence="5 11" id="KW-0472">Membrane</keyword>
<dbReference type="InterPro" id="IPR001594">
    <property type="entry name" value="Palmitoyltrfase_DHHC"/>
</dbReference>
<evidence type="ECO:0000256" key="2">
    <source>
        <dbReference type="ARBA" id="ARBA00022679"/>
    </source>
</evidence>
<dbReference type="GO" id="GO:0005794">
    <property type="term" value="C:Golgi apparatus"/>
    <property type="evidence" value="ECO:0007669"/>
    <property type="project" value="TreeGrafter"/>
</dbReference>
<gene>
    <name evidence="13" type="ORF">BU24DRAFT_215504</name>
</gene>
<comment type="similarity">
    <text evidence="9">Belongs to the DHHC palmitoyltransferase family. PFA5 subfamily.</text>
</comment>
<comment type="domain">
    <text evidence="11">The DHHC domain is required for palmitoyltransferase activity.</text>
</comment>
<reference evidence="13" key="1">
    <citation type="journal article" date="2020" name="Stud. Mycol.">
        <title>101 Dothideomycetes genomes: a test case for predicting lifestyles and emergence of pathogens.</title>
        <authorList>
            <person name="Haridas S."/>
            <person name="Albert R."/>
            <person name="Binder M."/>
            <person name="Bloem J."/>
            <person name="Labutti K."/>
            <person name="Salamov A."/>
            <person name="Andreopoulos B."/>
            <person name="Baker S."/>
            <person name="Barry K."/>
            <person name="Bills G."/>
            <person name="Bluhm B."/>
            <person name="Cannon C."/>
            <person name="Castanera R."/>
            <person name="Culley D."/>
            <person name="Daum C."/>
            <person name="Ezra D."/>
            <person name="Gonzalez J."/>
            <person name="Henrissat B."/>
            <person name="Kuo A."/>
            <person name="Liang C."/>
            <person name="Lipzen A."/>
            <person name="Lutzoni F."/>
            <person name="Magnuson J."/>
            <person name="Mondo S."/>
            <person name="Nolan M."/>
            <person name="Ohm R."/>
            <person name="Pangilinan J."/>
            <person name="Park H.-J."/>
            <person name="Ramirez L."/>
            <person name="Alfaro M."/>
            <person name="Sun H."/>
            <person name="Tritt A."/>
            <person name="Yoshinaga Y."/>
            <person name="Zwiers L.-H."/>
            <person name="Turgeon B."/>
            <person name="Goodwin S."/>
            <person name="Spatafora J."/>
            <person name="Crous P."/>
            <person name="Grigoriev I."/>
        </authorList>
    </citation>
    <scope>NUCLEOTIDE SEQUENCE</scope>
    <source>
        <strain evidence="13">CBS 175.79</strain>
    </source>
</reference>
<feature type="transmembrane region" description="Helical" evidence="11">
    <location>
        <begin position="178"/>
        <end position="198"/>
    </location>
</feature>
<keyword evidence="14" id="KW-1185">Reference proteome</keyword>
<accession>A0A6A5XP38</accession>
<dbReference type="PANTHER" id="PTHR22883">
    <property type="entry name" value="ZINC FINGER DHHC DOMAIN CONTAINING PROTEIN"/>
    <property type="match status" value="1"/>
</dbReference>
<dbReference type="GO" id="GO:0016020">
    <property type="term" value="C:membrane"/>
    <property type="evidence" value="ECO:0007669"/>
    <property type="project" value="UniProtKB-SubCell"/>
</dbReference>
<dbReference type="EC" id="2.3.1.225" evidence="11"/>
<evidence type="ECO:0000256" key="4">
    <source>
        <dbReference type="ARBA" id="ARBA00022989"/>
    </source>
</evidence>
<dbReference type="GO" id="GO:0019706">
    <property type="term" value="F:protein-cysteine S-palmitoyltransferase activity"/>
    <property type="evidence" value="ECO:0007669"/>
    <property type="project" value="UniProtKB-EC"/>
</dbReference>